<evidence type="ECO:0000313" key="1">
    <source>
        <dbReference type="EMBL" id="VYS61953.1"/>
    </source>
</evidence>
<gene>
    <name evidence="1" type="ORF">AN1_LOCUS17382</name>
</gene>
<proteinExistence type="predicted"/>
<reference evidence="1 2" key="1">
    <citation type="submission" date="2019-11" db="EMBL/GenBank/DDBJ databases">
        <authorList>
            <person name="Jiao W.-B."/>
            <person name="Schneeberger K."/>
        </authorList>
    </citation>
    <scope>NUCLEOTIDE SEQUENCE [LARGE SCALE GENOMIC DNA]</scope>
    <source>
        <strain evidence="2">cv. An-1</strain>
    </source>
</reference>
<name>A0A654FMK4_ARATH</name>
<evidence type="ECO:0000313" key="2">
    <source>
        <dbReference type="Proteomes" id="UP000426265"/>
    </source>
</evidence>
<dbReference type="Pfam" id="PF11690">
    <property type="entry name" value="DUF3287"/>
    <property type="match status" value="2"/>
</dbReference>
<accession>A0A654FMK4</accession>
<dbReference type="EMBL" id="CACRSJ010000109">
    <property type="protein sequence ID" value="VYS61953.1"/>
    <property type="molecule type" value="Genomic_DNA"/>
</dbReference>
<dbReference type="Proteomes" id="UP000426265">
    <property type="component" value="Unassembled WGS sequence"/>
</dbReference>
<dbReference type="ExpressionAtlas" id="A0A654FMK4">
    <property type="expression patterns" value="differential"/>
</dbReference>
<dbReference type="InterPro" id="IPR021704">
    <property type="entry name" value="DUF3287"/>
</dbReference>
<protein>
    <submittedName>
        <fullName evidence="1">Uncharacterized protein</fullName>
    </submittedName>
</protein>
<sequence length="239" mass="27871">MANEGVSLICPLDLGIPLFLYGDSFDPTSVLFPHYVFYFPPKDKKESYDFADKVIEKHRRACDERQHLGLKRQTLEARIAQMERKMYLGSQGRVPDPNRVPVKVIPFDSEEGDEEEDINTWKRVKTNPRWATKPRRPLQNMEIDLYSTETVPDHSADGMIREEVPKKLSIERRSLRKKIPQMEQKITKISRELHNFESHPREWLELGFADFADIPSCMMPIFDLAGFVVQLFCSSKRIS</sequence>
<dbReference type="AlphaFoldDB" id="A0A654FMK4"/>
<organism evidence="1 2">
    <name type="scientific">Arabidopsis thaliana</name>
    <name type="common">Mouse-ear cress</name>
    <dbReference type="NCBI Taxonomy" id="3702"/>
    <lineage>
        <taxon>Eukaryota</taxon>
        <taxon>Viridiplantae</taxon>
        <taxon>Streptophyta</taxon>
        <taxon>Embryophyta</taxon>
        <taxon>Tracheophyta</taxon>
        <taxon>Spermatophyta</taxon>
        <taxon>Magnoliopsida</taxon>
        <taxon>eudicotyledons</taxon>
        <taxon>Gunneridae</taxon>
        <taxon>Pentapetalae</taxon>
        <taxon>rosids</taxon>
        <taxon>malvids</taxon>
        <taxon>Brassicales</taxon>
        <taxon>Brassicaceae</taxon>
        <taxon>Camelineae</taxon>
        <taxon>Arabidopsis</taxon>
    </lineage>
</organism>